<protein>
    <submittedName>
        <fullName evidence="3">DUF2599 domain-containing protein</fullName>
    </submittedName>
</protein>
<feature type="compositionally biased region" description="Polar residues" evidence="1">
    <location>
        <begin position="49"/>
        <end position="59"/>
    </location>
</feature>
<evidence type="ECO:0000313" key="3">
    <source>
        <dbReference type="EMBL" id="RAW14145.1"/>
    </source>
</evidence>
<evidence type="ECO:0000256" key="2">
    <source>
        <dbReference type="SAM" id="SignalP"/>
    </source>
</evidence>
<proteinExistence type="predicted"/>
<keyword evidence="4" id="KW-1185">Reference proteome</keyword>
<sequence>MTRPMTRMLALCAGVATLELTLAPAVHAGTGPANSPGDPVAPTFTAQVVPASSDSNGSRADNEGPGTEHGQHVERVTWIPDPNGRRLAVYPTDYARYEAPVSEWRDAWREVITLEPEVDHPYLRDQFRCHVEFARIDEPHKPSWNLEMWRSDVGYRATVLHRCNP</sequence>
<feature type="signal peptide" evidence="2">
    <location>
        <begin position="1"/>
        <end position="28"/>
    </location>
</feature>
<gene>
    <name evidence="3" type="ORF">DPM12_11935</name>
</gene>
<dbReference type="OrthoDB" id="4412570at2"/>
<dbReference type="Pfam" id="PF10783">
    <property type="entry name" value="DUF2599"/>
    <property type="match status" value="1"/>
</dbReference>
<dbReference type="EMBL" id="QMIG01000010">
    <property type="protein sequence ID" value="RAW14145.1"/>
    <property type="molecule type" value="Genomic_DNA"/>
</dbReference>
<evidence type="ECO:0000256" key="1">
    <source>
        <dbReference type="SAM" id="MobiDB-lite"/>
    </source>
</evidence>
<keyword evidence="2" id="KW-0732">Signal</keyword>
<accession>A0A329QP52</accession>
<evidence type="ECO:0000313" key="4">
    <source>
        <dbReference type="Proteomes" id="UP000250462"/>
    </source>
</evidence>
<reference evidence="3 4" key="1">
    <citation type="submission" date="2018-06" db="EMBL/GenBank/DDBJ databases">
        <title>Phytoactinopolyspora halophila sp. nov., a novel halophilic actinomycete isolated from a saline soil in China.</title>
        <authorList>
            <person name="Tang S.-K."/>
        </authorList>
    </citation>
    <scope>NUCLEOTIDE SEQUENCE [LARGE SCALE GENOMIC DNA]</scope>
    <source>
        <strain evidence="3 4">YIM 96934</strain>
    </source>
</reference>
<name>A0A329QP52_9ACTN</name>
<dbReference type="InterPro" id="IPR019719">
    <property type="entry name" value="DUF2599"/>
</dbReference>
<dbReference type="Proteomes" id="UP000250462">
    <property type="component" value="Unassembled WGS sequence"/>
</dbReference>
<dbReference type="AlphaFoldDB" id="A0A329QP52"/>
<comment type="caution">
    <text evidence="3">The sequence shown here is derived from an EMBL/GenBank/DDBJ whole genome shotgun (WGS) entry which is preliminary data.</text>
</comment>
<feature type="region of interest" description="Disordered" evidence="1">
    <location>
        <begin position="49"/>
        <end position="73"/>
    </location>
</feature>
<organism evidence="3 4">
    <name type="scientific">Phytoactinopolyspora halophila</name>
    <dbReference type="NCBI Taxonomy" id="1981511"/>
    <lineage>
        <taxon>Bacteria</taxon>
        <taxon>Bacillati</taxon>
        <taxon>Actinomycetota</taxon>
        <taxon>Actinomycetes</taxon>
        <taxon>Jiangellales</taxon>
        <taxon>Jiangellaceae</taxon>
        <taxon>Phytoactinopolyspora</taxon>
    </lineage>
</organism>
<feature type="chain" id="PRO_5016449399" evidence="2">
    <location>
        <begin position="29"/>
        <end position="165"/>
    </location>
</feature>